<evidence type="ECO:0000313" key="1">
    <source>
        <dbReference type="EMBL" id="PKC03592.1"/>
    </source>
</evidence>
<comment type="caution">
    <text evidence="1">The sequence shown here is derived from an EMBL/GenBank/DDBJ whole genome shotgun (WGS) entry which is preliminary data.</text>
</comment>
<reference evidence="1 2" key="2">
    <citation type="submission" date="2017-09" db="EMBL/GenBank/DDBJ databases">
        <title>Extensive intraspecific genome diversity in a model arbuscular mycorrhizal fungus.</title>
        <authorList>
            <person name="Chen E.C."/>
            <person name="Morin E."/>
            <person name="Beaudet D."/>
            <person name="Noel J."/>
            <person name="Ndikumana S."/>
            <person name="Charron P."/>
            <person name="St-Onge C."/>
            <person name="Giorgi J."/>
            <person name="Grigoriev I.V."/>
            <person name="Roux C."/>
            <person name="Martin F.M."/>
            <person name="Corradi N."/>
        </authorList>
    </citation>
    <scope>NUCLEOTIDE SEQUENCE [LARGE SCALE GENOMIC DNA]</scope>
    <source>
        <strain evidence="1 2">A5</strain>
    </source>
</reference>
<name>A0A2N0P9T9_9GLOM</name>
<dbReference type="EMBL" id="LLXJ01001158">
    <property type="protein sequence ID" value="PKC03592.1"/>
    <property type="molecule type" value="Genomic_DNA"/>
</dbReference>
<protein>
    <submittedName>
        <fullName evidence="1">Uncharacterized protein</fullName>
    </submittedName>
</protein>
<dbReference type="AlphaFoldDB" id="A0A2N0P9T9"/>
<organism evidence="1 2">
    <name type="scientific">Rhizophagus irregularis</name>
    <dbReference type="NCBI Taxonomy" id="588596"/>
    <lineage>
        <taxon>Eukaryota</taxon>
        <taxon>Fungi</taxon>
        <taxon>Fungi incertae sedis</taxon>
        <taxon>Mucoromycota</taxon>
        <taxon>Glomeromycotina</taxon>
        <taxon>Glomeromycetes</taxon>
        <taxon>Glomerales</taxon>
        <taxon>Glomeraceae</taxon>
        <taxon>Rhizophagus</taxon>
    </lineage>
</organism>
<accession>A0A2N0P9T9</accession>
<reference evidence="1 2" key="1">
    <citation type="submission" date="2016-04" db="EMBL/GenBank/DDBJ databases">
        <title>Genome analyses suggest a sexual origin of heterokaryosis in a supposedly ancient asexual fungus.</title>
        <authorList>
            <person name="Ropars J."/>
            <person name="Sedzielewska K."/>
            <person name="Noel J."/>
            <person name="Charron P."/>
            <person name="Farinelli L."/>
            <person name="Marton T."/>
            <person name="Kruger M."/>
            <person name="Pelin A."/>
            <person name="Brachmann A."/>
            <person name="Corradi N."/>
        </authorList>
    </citation>
    <scope>NUCLEOTIDE SEQUENCE [LARGE SCALE GENOMIC DNA]</scope>
    <source>
        <strain evidence="1 2">A5</strain>
    </source>
</reference>
<proteinExistence type="predicted"/>
<gene>
    <name evidence="1" type="ORF">RhiirA5_363086</name>
</gene>
<sequence>MARNFTINTKREKTVHICGIDNENNQFTVVLTCAPICIFKGKQMPRGEKAPPS</sequence>
<dbReference type="Proteomes" id="UP000232722">
    <property type="component" value="Unassembled WGS sequence"/>
</dbReference>
<evidence type="ECO:0000313" key="2">
    <source>
        <dbReference type="Proteomes" id="UP000232722"/>
    </source>
</evidence>